<comment type="caution">
    <text evidence="2">The sequence shown here is derived from an EMBL/GenBank/DDBJ whole genome shotgun (WGS) entry which is preliminary data.</text>
</comment>
<protein>
    <submittedName>
        <fullName evidence="2">Uncharacterized protein</fullName>
    </submittedName>
</protein>
<dbReference type="EMBL" id="CAUYUJ010014410">
    <property type="protein sequence ID" value="CAK0840905.1"/>
    <property type="molecule type" value="Genomic_DNA"/>
</dbReference>
<feature type="region of interest" description="Disordered" evidence="1">
    <location>
        <begin position="1"/>
        <end position="24"/>
    </location>
</feature>
<reference evidence="2" key="1">
    <citation type="submission" date="2023-10" db="EMBL/GenBank/DDBJ databases">
        <authorList>
            <person name="Chen Y."/>
            <person name="Shah S."/>
            <person name="Dougan E. K."/>
            <person name="Thang M."/>
            <person name="Chan C."/>
        </authorList>
    </citation>
    <scope>NUCLEOTIDE SEQUENCE [LARGE SCALE GENOMIC DNA]</scope>
</reference>
<name>A0ABN9T748_9DINO</name>
<feature type="compositionally biased region" description="Basic residues" evidence="1">
    <location>
        <begin position="1"/>
        <end position="12"/>
    </location>
</feature>
<evidence type="ECO:0000256" key="1">
    <source>
        <dbReference type="SAM" id="MobiDB-lite"/>
    </source>
</evidence>
<dbReference type="Proteomes" id="UP001189429">
    <property type="component" value="Unassembled WGS sequence"/>
</dbReference>
<gene>
    <name evidence="2" type="ORF">PCOR1329_LOCUS36235</name>
</gene>
<accession>A0ABN9T748</accession>
<feature type="compositionally biased region" description="Gly residues" evidence="1">
    <location>
        <begin position="429"/>
        <end position="441"/>
    </location>
</feature>
<sequence>MFPKNRRGKKGKPTGGNEDSENIGAGEEFDWDKYVAARRKLHRDIAEMWARAGRLAEEIGRSRAAEGAEAVRQLRKFADRFANVEISKLRENDPKKAERIFRRFLEQGAEVLCAAGAADPQGAVSCVAMQLNCPLLSVAPSDELRRRCDALLEAILALPDIFDRHVAPVEGVVQRRQEAARQAAAEAVGIRLVLLVPDASATLTRGGVELPGVSRVDVELPPGSTLADLREAALRTCRCPGLAGAAPRMFCGSRFVGGAGDTPLAEVEALQSGLPVQCLPSNSALRHAGRQAGAAAAAAAAAAPRRGGTEAPAASPSATAAQAPPEVHPRPAPDHRPSARMLAGGGLEDRHGALVKAQGSRDLGPSKPGADEARLAAERRAKEALERQAAQQSAGDDEFFDDFFAEAKAAEVDPAQGRPEVEQPTEPAGGQGLAGAAGQGGNDWFDDFFSEAEGTSGAGPQKEQAGERTAPSAAGGSRRGDRRPGQADAGAIVAAAGEEDLRVRRRRTCWDESWEHSCAGELRADGSGIFCHPCGAWISTAEPYDHRGFELHCEKVGHYGWID</sequence>
<feature type="region of interest" description="Disordered" evidence="1">
    <location>
        <begin position="411"/>
        <end position="494"/>
    </location>
</feature>
<evidence type="ECO:0000313" key="3">
    <source>
        <dbReference type="Proteomes" id="UP001189429"/>
    </source>
</evidence>
<organism evidence="2 3">
    <name type="scientific">Prorocentrum cordatum</name>
    <dbReference type="NCBI Taxonomy" id="2364126"/>
    <lineage>
        <taxon>Eukaryota</taxon>
        <taxon>Sar</taxon>
        <taxon>Alveolata</taxon>
        <taxon>Dinophyceae</taxon>
        <taxon>Prorocentrales</taxon>
        <taxon>Prorocentraceae</taxon>
        <taxon>Prorocentrum</taxon>
    </lineage>
</organism>
<feature type="compositionally biased region" description="Basic and acidic residues" evidence="1">
    <location>
        <begin position="327"/>
        <end position="337"/>
    </location>
</feature>
<feature type="region of interest" description="Disordered" evidence="1">
    <location>
        <begin position="301"/>
        <end position="344"/>
    </location>
</feature>
<feature type="compositionally biased region" description="Low complexity" evidence="1">
    <location>
        <begin position="301"/>
        <end position="325"/>
    </location>
</feature>
<proteinExistence type="predicted"/>
<evidence type="ECO:0000313" key="2">
    <source>
        <dbReference type="EMBL" id="CAK0840905.1"/>
    </source>
</evidence>
<keyword evidence="3" id="KW-1185">Reference proteome</keyword>